<name>A0A7Z1AE33_9GAMM</name>
<dbReference type="CDD" id="cd00130">
    <property type="entry name" value="PAS"/>
    <property type="match status" value="1"/>
</dbReference>
<dbReference type="InterPro" id="IPR001633">
    <property type="entry name" value="EAL_dom"/>
</dbReference>
<keyword evidence="2" id="KW-1133">Transmembrane helix</keyword>
<dbReference type="Gene3D" id="3.30.70.270">
    <property type="match status" value="1"/>
</dbReference>
<feature type="domain" description="PAS" evidence="3">
    <location>
        <begin position="270"/>
        <end position="340"/>
    </location>
</feature>
<dbReference type="OrthoDB" id="8416215at2"/>
<dbReference type="NCBIfam" id="TIGR00254">
    <property type="entry name" value="GGDEF"/>
    <property type="match status" value="1"/>
</dbReference>
<dbReference type="SMART" id="SM00091">
    <property type="entry name" value="PAS"/>
    <property type="match status" value="1"/>
</dbReference>
<protein>
    <submittedName>
        <fullName evidence="7">Cyclic di-GMP phosphodiesterase Gmr</fullName>
        <ecNumber evidence="7">3.1.4.52</ecNumber>
    </submittedName>
</protein>
<dbReference type="Pfam" id="PF00672">
    <property type="entry name" value="HAMP"/>
    <property type="match status" value="1"/>
</dbReference>
<dbReference type="Pfam" id="PF08448">
    <property type="entry name" value="PAS_4"/>
    <property type="match status" value="1"/>
</dbReference>
<dbReference type="InterPro" id="IPR000014">
    <property type="entry name" value="PAS"/>
</dbReference>
<dbReference type="PANTHER" id="PTHR44757:SF2">
    <property type="entry name" value="BIOFILM ARCHITECTURE MAINTENANCE PROTEIN MBAA"/>
    <property type="match status" value="1"/>
</dbReference>
<keyword evidence="2" id="KW-0472">Membrane</keyword>
<proteinExistence type="predicted"/>
<dbReference type="GO" id="GO:0016020">
    <property type="term" value="C:membrane"/>
    <property type="evidence" value="ECO:0007669"/>
    <property type="project" value="InterPro"/>
</dbReference>
<evidence type="ECO:0000256" key="1">
    <source>
        <dbReference type="ARBA" id="ARBA00001946"/>
    </source>
</evidence>
<dbReference type="SUPFAM" id="SSF55073">
    <property type="entry name" value="Nucleotide cyclase"/>
    <property type="match status" value="1"/>
</dbReference>
<dbReference type="Gene3D" id="3.30.450.20">
    <property type="entry name" value="PAS domain"/>
    <property type="match status" value="1"/>
</dbReference>
<sequence>MARNLQFRYTVAIGAGIVIVTIILATLFFFQSKDLLSNIKTTTSSTMSIALHDEAKKRLMNLSAILSEDLANPLYNYDMLAILHLLQSVASLDDIVYVMVIDPQGVIVHDGTELLDNYGKQIEEGKILDWIKSESVPLLNNSEDVMEIVSPVYIADERLGWVRIALSKKEQSENTETLTRQLSELISESHQRERYLLFFVTGILLLLGLVLAALISNRLVSPIRTLTEYVKRVGEGAYGIELEKSRSDEIGQLIRSFNRMSKDLSITSVSRQYLNDVLNNLRDALIVVSVDKTIIMVNNAAVDMIGYDKERLVGMSYYDIIDSRDGVRVKQWLAYLMKGEEESIDARYITAESSCILVSLSGAYLDFSGGPGQIITVAQDVSEHRKNEEHIRYLAQYDGLTNLPNRQLFSDRLKHAMEQADRGEYLVALMFIDLDRFKKVNDSLGHHAGDLLLKKTAVRLKKMLRVGDTVARLGGDEFTIIAEQIKSISDGVNIANTILEIIREPFEIESRKVHIGCSIGIVFYPFSNDDIGSLIQKADMAMYQAKRSGRGQYCVYTHLLGANEDGLIQQESELMEALKAKSFHLLYQPIIDVNTGSMVGMEALLRWDNPRRGLLDPTEFLPFLENSGLIIELGDWILERACIEVLACDDSGDQPLQLNVNVSIHQFNQGDYSHRVESILTRTGFDPKRLELEITESSLIEDIELSRYVVRSLKKLGVRIAVDDFGTGYSSFSYLRDFTLDTLKLDSSFIKGLPTDNYANGICTALIKMAEIMDLNVAAEGVENSQQLEWLSQENVQQCQGYYFSEPVTLTDQETSD</sequence>
<dbReference type="Pfam" id="PF00563">
    <property type="entry name" value="EAL"/>
    <property type="match status" value="1"/>
</dbReference>
<keyword evidence="2" id="KW-0812">Transmembrane</keyword>
<dbReference type="PROSITE" id="PS50885">
    <property type="entry name" value="HAMP"/>
    <property type="match status" value="1"/>
</dbReference>
<evidence type="ECO:0000259" key="3">
    <source>
        <dbReference type="PROSITE" id="PS50112"/>
    </source>
</evidence>
<reference evidence="7 8" key="1">
    <citation type="submission" date="2016-06" db="EMBL/GenBank/DDBJ databases">
        <title>Genome sequence of endosymbiont of Candidatus Endolucinida thiodiazotropha.</title>
        <authorList>
            <person name="Poehlein A."/>
            <person name="Koenig S."/>
            <person name="Heiden S.E."/>
            <person name="Thuermer A."/>
            <person name="Voget S."/>
            <person name="Daniel R."/>
            <person name="Markert S."/>
            <person name="Gros O."/>
            <person name="Schweder T."/>
        </authorList>
    </citation>
    <scope>NUCLEOTIDE SEQUENCE [LARGE SCALE GENOMIC DNA]</scope>
    <source>
        <strain evidence="7 8">COS</strain>
    </source>
</reference>
<feature type="domain" description="HAMP" evidence="5">
    <location>
        <begin position="217"/>
        <end position="269"/>
    </location>
</feature>
<dbReference type="CDD" id="cd06225">
    <property type="entry name" value="HAMP"/>
    <property type="match status" value="1"/>
</dbReference>
<feature type="transmembrane region" description="Helical" evidence="2">
    <location>
        <begin position="195"/>
        <end position="215"/>
    </location>
</feature>
<dbReference type="SUPFAM" id="SSF55785">
    <property type="entry name" value="PYP-like sensor domain (PAS domain)"/>
    <property type="match status" value="1"/>
</dbReference>
<evidence type="ECO:0000313" key="7">
    <source>
        <dbReference type="EMBL" id="ODJ86560.1"/>
    </source>
</evidence>
<dbReference type="Gene3D" id="3.20.20.450">
    <property type="entry name" value="EAL domain"/>
    <property type="match status" value="1"/>
</dbReference>
<feature type="domain" description="EAL" evidence="4">
    <location>
        <begin position="567"/>
        <end position="817"/>
    </location>
</feature>
<dbReference type="PROSITE" id="PS50883">
    <property type="entry name" value="EAL"/>
    <property type="match status" value="1"/>
</dbReference>
<evidence type="ECO:0000259" key="6">
    <source>
        <dbReference type="PROSITE" id="PS50887"/>
    </source>
</evidence>
<dbReference type="SMART" id="SM00304">
    <property type="entry name" value="HAMP"/>
    <property type="match status" value="1"/>
</dbReference>
<dbReference type="CDD" id="cd01948">
    <property type="entry name" value="EAL"/>
    <property type="match status" value="1"/>
</dbReference>
<feature type="domain" description="GGDEF" evidence="6">
    <location>
        <begin position="425"/>
        <end position="558"/>
    </location>
</feature>
<dbReference type="SUPFAM" id="SSF141868">
    <property type="entry name" value="EAL domain-like"/>
    <property type="match status" value="1"/>
</dbReference>
<feature type="transmembrane region" description="Helical" evidence="2">
    <location>
        <begin position="6"/>
        <end position="30"/>
    </location>
</feature>
<dbReference type="PROSITE" id="PS50112">
    <property type="entry name" value="PAS"/>
    <property type="match status" value="1"/>
</dbReference>
<dbReference type="Gene3D" id="6.10.340.10">
    <property type="match status" value="1"/>
</dbReference>
<dbReference type="Proteomes" id="UP000094769">
    <property type="component" value="Unassembled WGS sequence"/>
</dbReference>
<accession>A0A7Z1AE33</accession>
<dbReference type="InterPro" id="IPR029787">
    <property type="entry name" value="Nucleotide_cyclase"/>
</dbReference>
<dbReference type="CDD" id="cd01949">
    <property type="entry name" value="GGDEF"/>
    <property type="match status" value="1"/>
</dbReference>
<dbReference type="SUPFAM" id="SSF158472">
    <property type="entry name" value="HAMP domain-like"/>
    <property type="match status" value="1"/>
</dbReference>
<dbReference type="InterPro" id="IPR043128">
    <property type="entry name" value="Rev_trsase/Diguanyl_cyclase"/>
</dbReference>
<evidence type="ECO:0000259" key="4">
    <source>
        <dbReference type="PROSITE" id="PS50883"/>
    </source>
</evidence>
<dbReference type="SMART" id="SM00052">
    <property type="entry name" value="EAL"/>
    <property type="match status" value="1"/>
</dbReference>
<dbReference type="EC" id="3.1.4.52" evidence="7"/>
<comment type="cofactor">
    <cofactor evidence="1">
        <name>Mg(2+)</name>
        <dbReference type="ChEBI" id="CHEBI:18420"/>
    </cofactor>
</comment>
<dbReference type="EMBL" id="MARB01000020">
    <property type="protein sequence ID" value="ODJ86560.1"/>
    <property type="molecule type" value="Genomic_DNA"/>
</dbReference>
<dbReference type="PROSITE" id="PS50887">
    <property type="entry name" value="GGDEF"/>
    <property type="match status" value="1"/>
</dbReference>
<dbReference type="NCBIfam" id="TIGR00229">
    <property type="entry name" value="sensory_box"/>
    <property type="match status" value="1"/>
</dbReference>
<dbReference type="Pfam" id="PF00990">
    <property type="entry name" value="GGDEF"/>
    <property type="match status" value="1"/>
</dbReference>
<dbReference type="InterPro" id="IPR035965">
    <property type="entry name" value="PAS-like_dom_sf"/>
</dbReference>
<dbReference type="InterPro" id="IPR052155">
    <property type="entry name" value="Biofilm_reg_signaling"/>
</dbReference>
<evidence type="ECO:0000259" key="5">
    <source>
        <dbReference type="PROSITE" id="PS50885"/>
    </source>
</evidence>
<dbReference type="RefSeq" id="WP_069126864.1">
    <property type="nucleotide sequence ID" value="NZ_MARB01000020.1"/>
</dbReference>
<dbReference type="GO" id="GO:0071111">
    <property type="term" value="F:cyclic-guanylate-specific phosphodiesterase activity"/>
    <property type="evidence" value="ECO:0007669"/>
    <property type="project" value="UniProtKB-EC"/>
</dbReference>
<organism evidence="7 8">
    <name type="scientific">Candidatus Thiodiazotropha endolucinida</name>
    <dbReference type="NCBI Taxonomy" id="1655433"/>
    <lineage>
        <taxon>Bacteria</taxon>
        <taxon>Pseudomonadati</taxon>
        <taxon>Pseudomonadota</taxon>
        <taxon>Gammaproteobacteria</taxon>
        <taxon>Chromatiales</taxon>
        <taxon>Sedimenticolaceae</taxon>
        <taxon>Candidatus Thiodiazotropha</taxon>
    </lineage>
</organism>
<dbReference type="InterPro" id="IPR035919">
    <property type="entry name" value="EAL_sf"/>
</dbReference>
<keyword evidence="8" id="KW-1185">Reference proteome</keyword>
<dbReference type="InterPro" id="IPR003660">
    <property type="entry name" value="HAMP_dom"/>
</dbReference>
<dbReference type="GO" id="GO:0007165">
    <property type="term" value="P:signal transduction"/>
    <property type="evidence" value="ECO:0007669"/>
    <property type="project" value="InterPro"/>
</dbReference>
<dbReference type="SMART" id="SM00267">
    <property type="entry name" value="GGDEF"/>
    <property type="match status" value="1"/>
</dbReference>
<dbReference type="InterPro" id="IPR000160">
    <property type="entry name" value="GGDEF_dom"/>
</dbReference>
<dbReference type="InterPro" id="IPR013656">
    <property type="entry name" value="PAS_4"/>
</dbReference>
<comment type="caution">
    <text evidence="7">The sequence shown here is derived from an EMBL/GenBank/DDBJ whole genome shotgun (WGS) entry which is preliminary data.</text>
</comment>
<evidence type="ECO:0000256" key="2">
    <source>
        <dbReference type="SAM" id="Phobius"/>
    </source>
</evidence>
<keyword evidence="7" id="KW-0378">Hydrolase</keyword>
<dbReference type="FunFam" id="3.30.70.270:FF:000001">
    <property type="entry name" value="Diguanylate cyclase domain protein"/>
    <property type="match status" value="1"/>
</dbReference>
<gene>
    <name evidence="7" type="primary">gmr_15</name>
    <name evidence="7" type="ORF">CODIS_32000</name>
</gene>
<evidence type="ECO:0000313" key="8">
    <source>
        <dbReference type="Proteomes" id="UP000094769"/>
    </source>
</evidence>
<dbReference type="PANTHER" id="PTHR44757">
    <property type="entry name" value="DIGUANYLATE CYCLASE DGCP"/>
    <property type="match status" value="1"/>
</dbReference>
<dbReference type="AlphaFoldDB" id="A0A7Z1AE33"/>